<gene>
    <name evidence="2" type="ORF">GCM10009846_02980</name>
</gene>
<feature type="transmembrane region" description="Helical" evidence="1">
    <location>
        <begin position="330"/>
        <end position="347"/>
    </location>
</feature>
<feature type="transmembrane region" description="Helical" evidence="1">
    <location>
        <begin position="353"/>
        <end position="372"/>
    </location>
</feature>
<protein>
    <recommendedName>
        <fullName evidence="4">DUF2029 domain-containing protein</fullName>
    </recommendedName>
</protein>
<keyword evidence="3" id="KW-1185">Reference proteome</keyword>
<evidence type="ECO:0008006" key="4">
    <source>
        <dbReference type="Google" id="ProtNLM"/>
    </source>
</evidence>
<feature type="transmembrane region" description="Helical" evidence="1">
    <location>
        <begin position="145"/>
        <end position="167"/>
    </location>
</feature>
<feature type="transmembrane region" description="Helical" evidence="1">
    <location>
        <begin position="301"/>
        <end position="321"/>
    </location>
</feature>
<evidence type="ECO:0000313" key="3">
    <source>
        <dbReference type="Proteomes" id="UP001501599"/>
    </source>
</evidence>
<feature type="transmembrane region" description="Helical" evidence="1">
    <location>
        <begin position="406"/>
        <end position="427"/>
    </location>
</feature>
<name>A0ABN3AJZ0_9MICO</name>
<sequence length="458" mass="48532">MATIERLPQRTHDGTRTVGERAQATALRHTRAIARLAPRWRETRSVWLGFAVLQAVTLGAFAGHMIAGDTLGDLPLYREWAMDAFEGRGIVGIDEAWVYPLLAWLPIGLANVASAPAYLTLWLAMIVALDAVALRALLAPGSTRAIVAGWAWLGMLLALGPVATLRLEGVTAPLVVVAVLMLARRPWAAGALLAVATWIKVWPAALVGAALVALRERGRILQAGAVVTVAVIVAAVALGDVGHLASFATMQEGRNLQLEAPLATPWVWMAMLGVRDAAVFQNVALATREVVGPLDGLAMEASTPLMLLATVGALVLAQVAVRRGADRHETLLTAALVVTVAMFALNRVGSPQYMLWILPVAVVALATVDAAAQRWWRRMTAVLLAAAVLTTIIFPIAYVALIDLQAWAVVLLTVRNLLLVVVLVAAARRMVVLAVGRSTLDAVRASRVAGPPQGARVG</sequence>
<feature type="transmembrane region" description="Helical" evidence="1">
    <location>
        <begin position="187"/>
        <end position="213"/>
    </location>
</feature>
<accession>A0ABN3AJZ0</accession>
<keyword evidence="1" id="KW-1133">Transmembrane helix</keyword>
<keyword evidence="1" id="KW-0472">Membrane</keyword>
<feature type="transmembrane region" description="Helical" evidence="1">
    <location>
        <begin position="379"/>
        <end position="400"/>
    </location>
</feature>
<keyword evidence="1" id="KW-0812">Transmembrane</keyword>
<dbReference type="EMBL" id="BAAAQT010000001">
    <property type="protein sequence ID" value="GAA2170923.1"/>
    <property type="molecule type" value="Genomic_DNA"/>
</dbReference>
<feature type="transmembrane region" description="Helical" evidence="1">
    <location>
        <begin position="119"/>
        <end position="138"/>
    </location>
</feature>
<evidence type="ECO:0000313" key="2">
    <source>
        <dbReference type="EMBL" id="GAA2170923.1"/>
    </source>
</evidence>
<organism evidence="2 3">
    <name type="scientific">Agrococcus versicolor</name>
    <dbReference type="NCBI Taxonomy" id="501482"/>
    <lineage>
        <taxon>Bacteria</taxon>
        <taxon>Bacillati</taxon>
        <taxon>Actinomycetota</taxon>
        <taxon>Actinomycetes</taxon>
        <taxon>Micrococcales</taxon>
        <taxon>Microbacteriaceae</taxon>
        <taxon>Agrococcus</taxon>
    </lineage>
</organism>
<feature type="transmembrane region" description="Helical" evidence="1">
    <location>
        <begin position="220"/>
        <end position="239"/>
    </location>
</feature>
<feature type="transmembrane region" description="Helical" evidence="1">
    <location>
        <begin position="45"/>
        <end position="67"/>
    </location>
</feature>
<proteinExistence type="predicted"/>
<evidence type="ECO:0000256" key="1">
    <source>
        <dbReference type="SAM" id="Phobius"/>
    </source>
</evidence>
<reference evidence="2 3" key="1">
    <citation type="journal article" date="2019" name="Int. J. Syst. Evol. Microbiol.">
        <title>The Global Catalogue of Microorganisms (GCM) 10K type strain sequencing project: providing services to taxonomists for standard genome sequencing and annotation.</title>
        <authorList>
            <consortium name="The Broad Institute Genomics Platform"/>
            <consortium name="The Broad Institute Genome Sequencing Center for Infectious Disease"/>
            <person name="Wu L."/>
            <person name="Ma J."/>
        </authorList>
    </citation>
    <scope>NUCLEOTIDE SEQUENCE [LARGE SCALE GENOMIC DNA]</scope>
    <source>
        <strain evidence="2 3">JCM 16026</strain>
    </source>
</reference>
<comment type="caution">
    <text evidence="2">The sequence shown here is derived from an EMBL/GenBank/DDBJ whole genome shotgun (WGS) entry which is preliminary data.</text>
</comment>
<dbReference type="RefSeq" id="WP_344339576.1">
    <property type="nucleotide sequence ID" value="NZ_BAAAQT010000001.1"/>
</dbReference>
<dbReference type="Proteomes" id="UP001501599">
    <property type="component" value="Unassembled WGS sequence"/>
</dbReference>